<comment type="caution">
    <text evidence="2">The sequence shown here is derived from an EMBL/GenBank/DDBJ whole genome shotgun (WGS) entry which is preliminary data.</text>
</comment>
<keyword evidence="3" id="KW-1185">Reference proteome</keyword>
<gene>
    <name evidence="2" type="ORF">APZ42_005732</name>
</gene>
<feature type="non-terminal residue" evidence="2">
    <location>
        <position position="1"/>
    </location>
</feature>
<sequence>PFSRAIRAAQHEERRQKQRLERQQQTRATKNRAVENQDRSEQIRGAFSEAHRHFDDIRVQKGIQLLPQRQVIQVARPEKDENHQGEDDNAVAEAHRHLPTLQAQEEQFILQIELDPSDLLDDQEVNSD</sequence>
<evidence type="ECO:0000313" key="3">
    <source>
        <dbReference type="Proteomes" id="UP000076858"/>
    </source>
</evidence>
<dbReference type="AlphaFoldDB" id="A0A164GAD5"/>
<feature type="region of interest" description="Disordered" evidence="1">
    <location>
        <begin position="1"/>
        <end position="40"/>
    </location>
</feature>
<organism evidence="2 3">
    <name type="scientific">Daphnia magna</name>
    <dbReference type="NCBI Taxonomy" id="35525"/>
    <lineage>
        <taxon>Eukaryota</taxon>
        <taxon>Metazoa</taxon>
        <taxon>Ecdysozoa</taxon>
        <taxon>Arthropoda</taxon>
        <taxon>Crustacea</taxon>
        <taxon>Branchiopoda</taxon>
        <taxon>Diplostraca</taxon>
        <taxon>Cladocera</taxon>
        <taxon>Anomopoda</taxon>
        <taxon>Daphniidae</taxon>
        <taxon>Daphnia</taxon>
    </lineage>
</organism>
<evidence type="ECO:0000256" key="1">
    <source>
        <dbReference type="SAM" id="MobiDB-lite"/>
    </source>
</evidence>
<evidence type="ECO:0000313" key="2">
    <source>
        <dbReference type="EMBL" id="KZR98722.1"/>
    </source>
</evidence>
<dbReference type="EMBL" id="LRGB01016067">
    <property type="protein sequence ID" value="KZR98722.1"/>
    <property type="molecule type" value="Genomic_DNA"/>
</dbReference>
<feature type="compositionally biased region" description="Basic and acidic residues" evidence="1">
    <location>
        <begin position="9"/>
        <end position="24"/>
    </location>
</feature>
<reference evidence="2 3" key="1">
    <citation type="submission" date="2016-03" db="EMBL/GenBank/DDBJ databases">
        <title>EvidentialGene: Evidence-directed Construction of Genes on Genomes.</title>
        <authorList>
            <person name="Gilbert D.G."/>
            <person name="Choi J.-H."/>
            <person name="Mockaitis K."/>
            <person name="Colbourne J."/>
            <person name="Pfrender M."/>
        </authorList>
    </citation>
    <scope>NUCLEOTIDE SEQUENCE [LARGE SCALE GENOMIC DNA]</scope>
    <source>
        <strain evidence="2 3">Xinb3</strain>
        <tissue evidence="2">Complete organism</tissue>
    </source>
</reference>
<dbReference type="Proteomes" id="UP000076858">
    <property type="component" value="Unassembled WGS sequence"/>
</dbReference>
<name>A0A164GAD5_9CRUS</name>
<protein>
    <submittedName>
        <fullName evidence="2">Uncharacterized protein</fullName>
    </submittedName>
</protein>
<accession>A0A164GAD5</accession>
<proteinExistence type="predicted"/>